<keyword evidence="5" id="KW-0472">Membrane</keyword>
<dbReference type="InterPro" id="IPR013783">
    <property type="entry name" value="Ig-like_fold"/>
</dbReference>
<dbReference type="SUPFAM" id="SSF81296">
    <property type="entry name" value="E set domains"/>
    <property type="match status" value="1"/>
</dbReference>
<feature type="domain" description="IPT/TIG" evidence="6">
    <location>
        <begin position="670"/>
        <end position="757"/>
    </location>
</feature>
<feature type="compositionally biased region" description="Polar residues" evidence="4">
    <location>
        <begin position="135"/>
        <end position="147"/>
    </location>
</feature>
<feature type="compositionally biased region" description="Low complexity" evidence="4">
    <location>
        <begin position="150"/>
        <end position="159"/>
    </location>
</feature>
<feature type="region of interest" description="Disordered" evidence="4">
    <location>
        <begin position="512"/>
        <end position="665"/>
    </location>
</feature>
<feature type="region of interest" description="Disordered" evidence="4">
    <location>
        <begin position="77"/>
        <end position="107"/>
    </location>
</feature>
<dbReference type="GO" id="GO:0030466">
    <property type="term" value="P:silent mating-type cassette heterochromatin formation"/>
    <property type="evidence" value="ECO:0007669"/>
    <property type="project" value="UniProtKB-ARBA"/>
</dbReference>
<dbReference type="SUPFAM" id="SSF48403">
    <property type="entry name" value="Ankyrin repeat"/>
    <property type="match status" value="1"/>
</dbReference>
<keyword evidence="5" id="KW-0812">Transmembrane</keyword>
<dbReference type="Gene3D" id="1.25.40.20">
    <property type="entry name" value="Ankyrin repeat-containing domain"/>
    <property type="match status" value="1"/>
</dbReference>
<feature type="region of interest" description="Disordered" evidence="4">
    <location>
        <begin position="791"/>
        <end position="816"/>
    </location>
</feature>
<feature type="repeat" description="ANK" evidence="3">
    <location>
        <begin position="873"/>
        <end position="905"/>
    </location>
</feature>
<dbReference type="GO" id="GO:2001280">
    <property type="term" value="P:positive regulation of unsaturated fatty acid biosynthetic process"/>
    <property type="evidence" value="ECO:0007669"/>
    <property type="project" value="UniProtKB-ARBA"/>
</dbReference>
<dbReference type="InterPro" id="IPR002909">
    <property type="entry name" value="IPT_dom"/>
</dbReference>
<evidence type="ECO:0000256" key="5">
    <source>
        <dbReference type="SAM" id="Phobius"/>
    </source>
</evidence>
<feature type="region of interest" description="Disordered" evidence="4">
    <location>
        <begin position="1146"/>
        <end position="1192"/>
    </location>
</feature>
<dbReference type="Pfam" id="PF25603">
    <property type="entry name" value="SPT23_MGA2_DBD"/>
    <property type="match status" value="1"/>
</dbReference>
<evidence type="ECO:0000313" key="7">
    <source>
        <dbReference type="EMBL" id="KAF6050960.1"/>
    </source>
</evidence>
<feature type="region of interest" description="Disordered" evidence="4">
    <location>
        <begin position="123"/>
        <end position="159"/>
    </location>
</feature>
<dbReference type="GO" id="GO:0005789">
    <property type="term" value="C:endoplasmic reticulum membrane"/>
    <property type="evidence" value="ECO:0007669"/>
    <property type="project" value="UniProtKB-ARBA"/>
</dbReference>
<feature type="compositionally biased region" description="Low complexity" evidence="4">
    <location>
        <begin position="1094"/>
        <end position="1104"/>
    </location>
</feature>
<dbReference type="SMART" id="SM00429">
    <property type="entry name" value="IPT"/>
    <property type="match status" value="1"/>
</dbReference>
<feature type="compositionally biased region" description="Low complexity" evidence="4">
    <location>
        <begin position="78"/>
        <end position="98"/>
    </location>
</feature>
<dbReference type="CDD" id="cd00102">
    <property type="entry name" value="IPT"/>
    <property type="match status" value="1"/>
</dbReference>
<dbReference type="SMART" id="SM00248">
    <property type="entry name" value="ANK"/>
    <property type="match status" value="2"/>
</dbReference>
<comment type="caution">
    <text evidence="7">The sequence shown here is derived from an EMBL/GenBank/DDBJ whole genome shotgun (WGS) entry which is preliminary data.</text>
</comment>
<keyword evidence="3" id="KW-0040">ANK repeat</keyword>
<dbReference type="GO" id="GO:0004857">
    <property type="term" value="F:enzyme inhibitor activity"/>
    <property type="evidence" value="ECO:0007669"/>
    <property type="project" value="TreeGrafter"/>
</dbReference>
<dbReference type="GO" id="GO:0045944">
    <property type="term" value="P:positive regulation of transcription by RNA polymerase II"/>
    <property type="evidence" value="ECO:0007669"/>
    <property type="project" value="UniProtKB-ARBA"/>
</dbReference>
<dbReference type="InterPro" id="IPR014756">
    <property type="entry name" value="Ig_E-set"/>
</dbReference>
<reference evidence="7" key="1">
    <citation type="submission" date="2020-03" db="EMBL/GenBank/DDBJ databases">
        <title>FDA dAtabase for Regulatory Grade micrObial Sequences (FDA-ARGOS): Supporting development and validation of Infectious Disease Dx tests.</title>
        <authorList>
            <person name="Campos J."/>
            <person name="Goldberg B."/>
            <person name="Tallon L."/>
            <person name="Sadzewicz L."/>
            <person name="Vavikolanu K."/>
            <person name="Mehta A."/>
            <person name="Aluvathingal J."/>
            <person name="Nadendla S."/>
            <person name="Nandy P."/>
            <person name="Geyer C."/>
            <person name="Yan Y."/>
            <person name="Sichtig H."/>
        </authorList>
    </citation>
    <scope>NUCLEOTIDE SEQUENCE [LARGE SCALE GENOMIC DNA]</scope>
    <source>
        <strain evidence="7">FDAARGOS_652</strain>
    </source>
</reference>
<feature type="compositionally biased region" description="Polar residues" evidence="4">
    <location>
        <begin position="1022"/>
        <end position="1033"/>
    </location>
</feature>
<dbReference type="Proteomes" id="UP000590412">
    <property type="component" value="Unassembled WGS sequence"/>
</dbReference>
<dbReference type="PANTHER" id="PTHR24179">
    <property type="entry name" value="PROTEIN PHOSPHATASE 1 REGULATORY SUBUNIT 12"/>
    <property type="match status" value="1"/>
</dbReference>
<dbReference type="FunFam" id="2.60.40.10:FF:001880">
    <property type="entry name" value="Mga2p"/>
    <property type="match status" value="1"/>
</dbReference>
<evidence type="ECO:0000256" key="4">
    <source>
        <dbReference type="SAM" id="MobiDB-lite"/>
    </source>
</evidence>
<feature type="region of interest" description="Disordered" evidence="4">
    <location>
        <begin position="1010"/>
        <end position="1115"/>
    </location>
</feature>
<feature type="transmembrane region" description="Helical" evidence="5">
    <location>
        <begin position="1220"/>
        <end position="1241"/>
    </location>
</feature>
<dbReference type="Gene3D" id="2.60.40.10">
    <property type="entry name" value="Immunoglobulins"/>
    <property type="match status" value="1"/>
</dbReference>
<accession>A0A8X7TBL6</accession>
<feature type="compositionally biased region" description="Basic and acidic residues" evidence="4">
    <location>
        <begin position="1012"/>
        <end position="1021"/>
    </location>
</feature>
<feature type="compositionally biased region" description="Polar residues" evidence="4">
    <location>
        <begin position="565"/>
        <end position="579"/>
    </location>
</feature>
<protein>
    <submittedName>
        <fullName evidence="7">Ankyrin repeat family protein</fullName>
    </submittedName>
</protein>
<dbReference type="Pfam" id="PF01833">
    <property type="entry name" value="TIG"/>
    <property type="match status" value="1"/>
</dbReference>
<feature type="compositionally biased region" description="Low complexity" evidence="4">
    <location>
        <begin position="16"/>
        <end position="43"/>
    </location>
</feature>
<feature type="compositionally biased region" description="Low complexity" evidence="4">
    <location>
        <begin position="654"/>
        <end position="665"/>
    </location>
</feature>
<dbReference type="InterPro" id="IPR036770">
    <property type="entry name" value="Ankyrin_rpt-contain_sf"/>
</dbReference>
<feature type="compositionally biased region" description="Polar residues" evidence="4">
    <location>
        <begin position="517"/>
        <end position="539"/>
    </location>
</feature>
<evidence type="ECO:0000256" key="2">
    <source>
        <dbReference type="ARBA" id="ARBA00022737"/>
    </source>
</evidence>
<feature type="compositionally biased region" description="Basic and acidic residues" evidence="4">
    <location>
        <begin position="1081"/>
        <end position="1093"/>
    </location>
</feature>
<dbReference type="InterPro" id="IPR057962">
    <property type="entry name" value="SPT23_MGA2_DBD"/>
</dbReference>
<dbReference type="Pfam" id="PF12796">
    <property type="entry name" value="Ank_2"/>
    <property type="match status" value="1"/>
</dbReference>
<dbReference type="InterPro" id="IPR051226">
    <property type="entry name" value="PP1_Regulatory_Subunit"/>
</dbReference>
<sequence length="1300" mass="143090">MSFVAHEDHATHDFFSNNNNATTTTTNNNHNSNYEGNNSSGHNSDFHNIISSHNSHTKLLDDNQDILDEFLDQRVYDSMGTTTPSNNNNNGSDKNGSTAKIKQEPLTGDTLMNSLYALTNETSNMQQQHQHHQQESSNLANGNSFPQFSDLPNGDNDINDLDLSNLDAISPQDNGYLYMDLPHESNFSHDPLQSRSSVQDNHQNSITNSAFPTPNAIISPGESRFMSTIPSNPASLSEYEFVREELNNLKFGCHRINAVPKTVDIPDASYLDFSPDAMNRLPHKMALSALPSHSRVETQIRCDITLSPAPNQALLYVPQDLISKNKFCLSEPVENLHPRLKENLLFLDAYVLTSDLQKSCNICARCIKREQKRASRGKAAGEMDEISTSTAAAATATATSTTSTAATPSAYSSTKTPAAIKNNSTSWADENMMKKAIIFNCKEIVSFPSPSGLNNDNSKSIELSARIICYCRHHKEQTGFRVLMLIKNNKGEVVAKQLSSPIMIMDRKKNIPLTKDSMPNSVAGSSVNLQGLGGDTSSISSKKKRLSNSDSDNDNKFSNNEFTHHSSPNSVDESASEVHTNTDVESSRGIKRKKLSVDDSYNTSANPMFNGSISGYSPLSNSDTNTSANMHFMKQPSLAGLSPMGTQHPPPNPQLQQLQTPQPSQNLPRLPSIQRIIPAQGPIRGGIEITLLGFNFRPGLSVKFGSNQALATHCWSETTIVTYLPPASQPGQVLVSFENEESSIIGGPQQHQIFTYTDDTDRQLIELALQIVGLKMNGKLEDAKNIAKRIVGSDTSTGGDGNGSAPSSMTTSPTNVAQSTDDVHDWFNSAHASLKKLTSSGLSTQVVLTRLLSLVDLPNCPIIISNWQLANAQGQTLLHLATMKNYHKLIKFLVTHGCKIDVKDNQGLTPLFLASMCGHRKLIQLFIECKSNWNLKLSNDKYLRDYCDLNVIDMFKTCEEQSVQQQQQQQQHLLPSDVEEEEHNVIKKATSFDSLDSMFDDDYGRHISKMTQDNETRRDLSSQDQQDSGISTWEDNRNYSSEFADSEFESEDDYDEEEADYCDDEYSDGDDAETSDVEAENASRKVDGGRDSGSDSTTTTTDQPKSPPSSPGLWQKVKNVFNKDDDGDLPQYDDLFPFGPSSTLTAKPKSALEQSMNSVTEAQSLDVGSSSHEKTDLEPTNSKITDTDIDGGLASDSSEDMVVTYINHPRKPVEHDKMLVFFWIPALVVIFALFFMVYVVGYNFKQLDYAKELVRNTVGNLMVGNERIAKVFKSTGGGKVAVTAAATTATTAAIRRAVDV</sequence>
<feature type="compositionally biased region" description="Acidic residues" evidence="4">
    <location>
        <begin position="1044"/>
        <end position="1079"/>
    </location>
</feature>
<keyword evidence="1" id="KW-0597">Phosphoprotein</keyword>
<feature type="compositionally biased region" description="Basic and acidic residues" evidence="4">
    <location>
        <begin position="1"/>
        <end position="12"/>
    </location>
</feature>
<evidence type="ECO:0000259" key="6">
    <source>
        <dbReference type="SMART" id="SM00429"/>
    </source>
</evidence>
<keyword evidence="2" id="KW-0677">Repeat</keyword>
<dbReference type="PANTHER" id="PTHR24179:SF29">
    <property type="entry name" value="LD46604P"/>
    <property type="match status" value="1"/>
</dbReference>
<evidence type="ECO:0000256" key="1">
    <source>
        <dbReference type="ARBA" id="ARBA00022553"/>
    </source>
</evidence>
<feature type="compositionally biased region" description="Polar residues" evidence="4">
    <location>
        <begin position="599"/>
        <end position="629"/>
    </location>
</feature>
<dbReference type="GO" id="GO:0033554">
    <property type="term" value="P:cellular response to stress"/>
    <property type="evidence" value="ECO:0007669"/>
    <property type="project" value="UniProtKB-ARBA"/>
</dbReference>
<evidence type="ECO:0000256" key="3">
    <source>
        <dbReference type="PROSITE-ProRule" id="PRU00023"/>
    </source>
</evidence>
<dbReference type="InterPro" id="IPR002110">
    <property type="entry name" value="Ankyrin_rpt"/>
</dbReference>
<feature type="compositionally biased region" description="Polar residues" evidence="4">
    <location>
        <begin position="805"/>
        <end position="816"/>
    </location>
</feature>
<evidence type="ECO:0000313" key="8">
    <source>
        <dbReference type="Proteomes" id="UP000590412"/>
    </source>
</evidence>
<dbReference type="PROSITE" id="PS50088">
    <property type="entry name" value="ANK_REPEAT"/>
    <property type="match status" value="1"/>
</dbReference>
<feature type="region of interest" description="Disordered" evidence="4">
    <location>
        <begin position="1"/>
        <end position="49"/>
    </location>
</feature>
<dbReference type="EMBL" id="JABWAB010000005">
    <property type="protein sequence ID" value="KAF6050960.1"/>
    <property type="molecule type" value="Genomic_DNA"/>
</dbReference>
<gene>
    <name evidence="7" type="ORF">FOB60_003628</name>
</gene>
<dbReference type="PROSITE" id="PS50297">
    <property type="entry name" value="ANK_REP_REGION"/>
    <property type="match status" value="1"/>
</dbReference>
<feature type="region of interest" description="Disordered" evidence="4">
    <location>
        <begin position="397"/>
        <end position="417"/>
    </location>
</feature>
<name>A0A8X7TBL6_CANPA</name>
<organism evidence="7 8">
    <name type="scientific">Candida parapsilosis</name>
    <name type="common">Yeast</name>
    <dbReference type="NCBI Taxonomy" id="5480"/>
    <lineage>
        <taxon>Eukaryota</taxon>
        <taxon>Fungi</taxon>
        <taxon>Dikarya</taxon>
        <taxon>Ascomycota</taxon>
        <taxon>Saccharomycotina</taxon>
        <taxon>Pichiomycetes</taxon>
        <taxon>Debaryomycetaceae</taxon>
        <taxon>Candida/Lodderomyces clade</taxon>
        <taxon>Candida</taxon>
    </lineage>
</organism>
<dbReference type="GO" id="GO:0005634">
    <property type="term" value="C:nucleus"/>
    <property type="evidence" value="ECO:0007669"/>
    <property type="project" value="UniProtKB-ARBA"/>
</dbReference>
<proteinExistence type="predicted"/>
<keyword evidence="5" id="KW-1133">Transmembrane helix</keyword>
<dbReference type="GO" id="GO:0017020">
    <property type="term" value="F:myosin phosphatase regulator activity"/>
    <property type="evidence" value="ECO:0007669"/>
    <property type="project" value="TreeGrafter"/>
</dbReference>
<feature type="compositionally biased region" description="Polar residues" evidence="4">
    <location>
        <begin position="1152"/>
        <end position="1170"/>
    </location>
</feature>